<comment type="caution">
    <text evidence="1">The sequence shown here is derived from an EMBL/GenBank/DDBJ whole genome shotgun (WGS) entry which is preliminary data.</text>
</comment>
<accession>A0ABX9G0U7</accession>
<feature type="non-terminal residue" evidence="1">
    <location>
        <position position="44"/>
    </location>
</feature>
<protein>
    <submittedName>
        <fullName evidence="1">Uncharacterized protein</fullName>
    </submittedName>
</protein>
<keyword evidence="2" id="KW-1185">Reference proteome</keyword>
<dbReference type="Proteomes" id="UP000253201">
    <property type="component" value="Unassembled WGS sequence"/>
</dbReference>
<proteinExistence type="predicted"/>
<name>A0ABX9G0U7_9ENTR</name>
<sequence>MDILKFALLMVVLHLIVSSMIHHDLQPSLVNRVINTQSEGGMPH</sequence>
<dbReference type="EMBL" id="QNRL01000003">
    <property type="protein sequence ID" value="RBP12751.1"/>
    <property type="molecule type" value="Genomic_DNA"/>
</dbReference>
<gene>
    <name evidence="1" type="ORF">DFQ50_103371</name>
</gene>
<evidence type="ECO:0000313" key="2">
    <source>
        <dbReference type="Proteomes" id="UP000253201"/>
    </source>
</evidence>
<reference evidence="1 2" key="1">
    <citation type="submission" date="2018-06" db="EMBL/GenBank/DDBJ databases">
        <title>Genomic Encyclopedia of Type Strains, Phase IV (KMG-IV): sequencing the most valuable type-strain genomes for metagenomic binning, comparative biology and taxonomic classification.</title>
        <authorList>
            <person name="Goeker M."/>
        </authorList>
    </citation>
    <scope>NUCLEOTIDE SEQUENCE [LARGE SCALE GENOMIC DNA]</scope>
    <source>
        <strain evidence="1 2">DSM 27453</strain>
    </source>
</reference>
<organism evidence="1 2">
    <name type="scientific">Pseudocitrobacter faecalis</name>
    <dbReference type="NCBI Taxonomy" id="1398493"/>
    <lineage>
        <taxon>Bacteria</taxon>
        <taxon>Pseudomonadati</taxon>
        <taxon>Pseudomonadota</taxon>
        <taxon>Gammaproteobacteria</taxon>
        <taxon>Enterobacterales</taxon>
        <taxon>Enterobacteriaceae</taxon>
        <taxon>Pseudocitrobacter</taxon>
    </lineage>
</organism>
<evidence type="ECO:0000313" key="1">
    <source>
        <dbReference type="EMBL" id="RBP12751.1"/>
    </source>
</evidence>